<organism evidence="2 3">
    <name type="scientific">Holothuria leucospilota</name>
    <name type="common">Black long sea cucumber</name>
    <name type="synonym">Mertensiothuria leucospilota</name>
    <dbReference type="NCBI Taxonomy" id="206669"/>
    <lineage>
        <taxon>Eukaryota</taxon>
        <taxon>Metazoa</taxon>
        <taxon>Echinodermata</taxon>
        <taxon>Eleutherozoa</taxon>
        <taxon>Echinozoa</taxon>
        <taxon>Holothuroidea</taxon>
        <taxon>Aspidochirotacea</taxon>
        <taxon>Aspidochirotida</taxon>
        <taxon>Holothuriidae</taxon>
        <taxon>Holothuria</taxon>
    </lineage>
</organism>
<evidence type="ECO:0000313" key="2">
    <source>
        <dbReference type="EMBL" id="KAJ8027274.1"/>
    </source>
</evidence>
<evidence type="ECO:0000256" key="1">
    <source>
        <dbReference type="ARBA" id="ARBA00005939"/>
    </source>
</evidence>
<dbReference type="EMBL" id="JAIZAY010000016">
    <property type="protein sequence ID" value="KAJ8027274.1"/>
    <property type="molecule type" value="Genomic_DNA"/>
</dbReference>
<dbReference type="AlphaFoldDB" id="A0A9Q1BIL2"/>
<proteinExistence type="inferred from homology"/>
<dbReference type="InterPro" id="IPR010849">
    <property type="entry name" value="Gonadal"/>
</dbReference>
<accession>A0A9Q1BIL2</accession>
<gene>
    <name evidence="2" type="ORF">HOLleu_32378</name>
</gene>
<dbReference type="Proteomes" id="UP001152320">
    <property type="component" value="Chromosome 16"/>
</dbReference>
<name>A0A9Q1BIL2_HOLLE</name>
<dbReference type="OrthoDB" id="21617at2759"/>
<comment type="caution">
    <text evidence="2">The sequence shown here is derived from an EMBL/GenBank/DDBJ whole genome shotgun (WGS) entry which is preliminary data.</text>
</comment>
<comment type="similarity">
    <text evidence="1">Belongs to the gonadal family.</text>
</comment>
<dbReference type="Pfam" id="PF07324">
    <property type="entry name" value="DGCR6"/>
    <property type="match status" value="1"/>
</dbReference>
<dbReference type="PANTHER" id="PTHR13054">
    <property type="entry name" value="DIGEORGE SYNDROME CRITICAL REGION 6 DGCR6 FAMILY MEMBER"/>
    <property type="match status" value="1"/>
</dbReference>
<protein>
    <submittedName>
        <fullName evidence="2">Protein DGCR6L</fullName>
    </submittedName>
</protein>
<dbReference type="PANTHER" id="PTHR13054:SF2">
    <property type="entry name" value="PROTEIN DGCR6"/>
    <property type="match status" value="1"/>
</dbReference>
<sequence length="193" mass="22452">MYMPTPIAECQKTERQSKQYILLTELQKMTREIPLNFQQRIPCSLLSSLASSLLDETVFEIVLHLKEIQQMTERKLMEQRANLHKSHKAQKIDMQKKQEEALNACVARPHNLPLVKKQIEEETQALEVKIKDEVQKMDERIVLELDSCVSDQQSTLEKAGVPGFYQTTNPLDVRLQMYLLQFIYKLHDGIPNS</sequence>
<reference evidence="2" key="1">
    <citation type="submission" date="2021-10" db="EMBL/GenBank/DDBJ databases">
        <title>Tropical sea cucumber genome reveals ecological adaptation and Cuvierian tubules defense mechanism.</title>
        <authorList>
            <person name="Chen T."/>
        </authorList>
    </citation>
    <scope>NUCLEOTIDE SEQUENCE</scope>
    <source>
        <strain evidence="2">Nanhai2018</strain>
        <tissue evidence="2">Muscle</tissue>
    </source>
</reference>
<evidence type="ECO:0000313" key="3">
    <source>
        <dbReference type="Proteomes" id="UP001152320"/>
    </source>
</evidence>
<keyword evidence="3" id="KW-1185">Reference proteome</keyword>